<dbReference type="InterPro" id="IPR004365">
    <property type="entry name" value="NA-bd_OB_tRNA"/>
</dbReference>
<dbReference type="Proteomes" id="UP000675163">
    <property type="component" value="Unassembled WGS sequence"/>
</dbReference>
<dbReference type="Pfam" id="PF07733">
    <property type="entry name" value="DNA_pol3_alpha"/>
    <property type="match status" value="1"/>
</dbReference>
<dbReference type="InterPro" id="IPR004013">
    <property type="entry name" value="PHP_dom"/>
</dbReference>
<comment type="subcellular location">
    <subcellularLocation>
        <location evidence="1 13">Cytoplasm</location>
    </subcellularLocation>
</comment>
<dbReference type="InterPro" id="IPR012340">
    <property type="entry name" value="NA-bd_OB-fold"/>
</dbReference>
<evidence type="ECO:0000256" key="7">
    <source>
        <dbReference type="ARBA" id="ARBA00022695"/>
    </source>
</evidence>
<evidence type="ECO:0000256" key="4">
    <source>
        <dbReference type="ARBA" id="ARBA00017273"/>
    </source>
</evidence>
<evidence type="ECO:0000256" key="2">
    <source>
        <dbReference type="ARBA" id="ARBA00007391"/>
    </source>
</evidence>
<protein>
    <recommendedName>
        <fullName evidence="4 13">Error-prone DNA polymerase</fullName>
        <ecNumber evidence="3 13">2.7.7.7</ecNumber>
    </recommendedName>
</protein>
<dbReference type="RefSeq" id="WP_209704519.1">
    <property type="nucleotide sequence ID" value="NZ_JAFIDA010000001.1"/>
</dbReference>
<evidence type="ECO:0000256" key="6">
    <source>
        <dbReference type="ARBA" id="ARBA00022679"/>
    </source>
</evidence>
<comment type="function">
    <text evidence="13">DNA polymerase involved in damage-induced mutagenesis and translesion synthesis (TLS). It is not the major replicative DNA polymerase.</text>
</comment>
<dbReference type="InterPro" id="IPR004805">
    <property type="entry name" value="DnaE2/DnaE/PolC"/>
</dbReference>
<dbReference type="EC" id="2.7.7.7" evidence="3 13"/>
<feature type="compositionally biased region" description="Pro residues" evidence="14">
    <location>
        <begin position="927"/>
        <end position="936"/>
    </location>
</feature>
<comment type="caution">
    <text evidence="16">The sequence shown here is derived from an EMBL/GenBank/DDBJ whole genome shotgun (WGS) entry which is preliminary data.</text>
</comment>
<dbReference type="InterPro" id="IPR023073">
    <property type="entry name" value="DnaE2"/>
</dbReference>
<dbReference type="Pfam" id="PF01336">
    <property type="entry name" value="tRNA_anti-codon"/>
    <property type="match status" value="1"/>
</dbReference>
<dbReference type="NCBIfam" id="NF004225">
    <property type="entry name" value="PRK05672.1"/>
    <property type="match status" value="1"/>
</dbReference>
<dbReference type="GO" id="GO:0006281">
    <property type="term" value="P:DNA repair"/>
    <property type="evidence" value="ECO:0007669"/>
    <property type="project" value="UniProtKB-UniRule"/>
</dbReference>
<dbReference type="InterPro" id="IPR029460">
    <property type="entry name" value="DNAPol_HHH"/>
</dbReference>
<dbReference type="CDD" id="cd04485">
    <property type="entry name" value="DnaE_OBF"/>
    <property type="match status" value="1"/>
</dbReference>
<dbReference type="Gene3D" id="1.10.150.870">
    <property type="match status" value="1"/>
</dbReference>
<dbReference type="SUPFAM" id="SSF89550">
    <property type="entry name" value="PHP domain-like"/>
    <property type="match status" value="1"/>
</dbReference>
<dbReference type="HAMAP" id="MF_01902">
    <property type="entry name" value="DNApol_error_prone"/>
    <property type="match status" value="1"/>
</dbReference>
<evidence type="ECO:0000256" key="1">
    <source>
        <dbReference type="ARBA" id="ARBA00004496"/>
    </source>
</evidence>
<evidence type="ECO:0000313" key="17">
    <source>
        <dbReference type="Proteomes" id="UP000675163"/>
    </source>
</evidence>
<evidence type="ECO:0000313" key="16">
    <source>
        <dbReference type="EMBL" id="MBP1325496.1"/>
    </source>
</evidence>
<evidence type="ECO:0000256" key="11">
    <source>
        <dbReference type="ARBA" id="ARBA00023204"/>
    </source>
</evidence>
<evidence type="ECO:0000256" key="14">
    <source>
        <dbReference type="SAM" id="MobiDB-lite"/>
    </source>
</evidence>
<reference evidence="16" key="1">
    <citation type="submission" date="2021-02" db="EMBL/GenBank/DDBJ databases">
        <title>Sequencing the genomes of 1000 actinobacteria strains.</title>
        <authorList>
            <person name="Klenk H.-P."/>
        </authorList>
    </citation>
    <scope>NUCLEOTIDE SEQUENCE</scope>
    <source>
        <strain evidence="16">DSM 22850</strain>
    </source>
</reference>
<dbReference type="PANTHER" id="PTHR32294:SF4">
    <property type="entry name" value="ERROR-PRONE DNA POLYMERASE"/>
    <property type="match status" value="1"/>
</dbReference>
<evidence type="ECO:0000256" key="9">
    <source>
        <dbReference type="ARBA" id="ARBA00022763"/>
    </source>
</evidence>
<evidence type="ECO:0000256" key="10">
    <source>
        <dbReference type="ARBA" id="ARBA00022932"/>
    </source>
</evidence>
<evidence type="ECO:0000256" key="13">
    <source>
        <dbReference type="HAMAP-Rule" id="MF_01902"/>
    </source>
</evidence>
<proteinExistence type="inferred from homology"/>
<dbReference type="InterPro" id="IPR016195">
    <property type="entry name" value="Pol/histidinol_Pase-like"/>
</dbReference>
<dbReference type="EMBL" id="JAFIDA010000001">
    <property type="protein sequence ID" value="MBP1325496.1"/>
    <property type="molecule type" value="Genomic_DNA"/>
</dbReference>
<dbReference type="Pfam" id="PF17657">
    <property type="entry name" value="DNA_pol3_finger"/>
    <property type="match status" value="1"/>
</dbReference>
<sequence length="1183" mass="126448">MRWNNSPLSWQEFERKLSARTGPVTRPAPPGHTPSGQTPSAHEPTPQQPGSAYPDAPHVPYAELHAHSSFSFLDGASSPESLIAEATRLNLAGLAITDHNGLYGAAIFAEAAAHAARTQAQDPAPVQPHAQLQTQPPRAPLLTVYGAELSLGLDSPQLGVADPAGTHLLVLARGAAGYHKLAAAITEAQLAGGAKGRPRYHLADLADAAADDWVILTGCRKGAVRRALTAGSPSHPTGAHLAAATHELTTLTDLFGPDNVYVELTHHGHPADDDTNAALAHLAHELHLPTIATGGVHYATRAQAPLAEALAAVRARRSLAEMDPYLPATGAARLRSGAAMARRFARFPDAVTRTVPLASELAFSLRAATPRLPTLDVPDGHTQMSWLRKLTWEGAERCYGQLSSGTRERLERELAVIEQKDFPGYFLIVHDLVHYAKGRGILCQGRGSAANSAVCYVLGITAVDSVFYNLPFERFLSSMRDEEPDIDVDFDSGRREEVIQYVYTRYGRTNAAQVANVISYRPKAAIRDAAKALGYSAGQQTAWSRSVERRGALDDPAGQIPAPVRDLAAQMLKLPRHLGIHSGGMVLTERPVGEVCPIEHARMEGRTVLQWDKESCAWMGLVKFDLLGLGILSALQQAMDLVAEHTGERWEMSTIPKEEPGVYDMLCRADAIGVFQVESRAQLNTLPRLRPRSFYDLVIEIALIRPGPIQGGAVHPYLKRRSGEEPVTYPHPALAPVLERTLGVPLFQEQLMQMAMAVGNCSAEDADLLRRSMGSKRGEEHVASLREKLFAGMRANGLEQDEAQRIYDQIEAFASFGFAESHSISFALLVYVSAWFKLHYPAAFLAALLNAQPMGFYAPRTLVDDARRHGVVVLPADVQHSGAAAGLEPREAAGAGPLRSGSPSPHAPCTAAAGPAAAPASSSAAPPASPVPPFDPAAPDTSGAHRRDQALAVRLGLTGVRGIEQAAAERIVAARADGPFESLPDLARRAHLDRSQLEALAAAGACAGIGLDRRAALWAAAPAADHREQFLAGSAFELQPPLLPVLSPADQSALDLWSTGITTGAHPVAHLRAGLDAQGVVRSDALPRTRPGQHITVAGIVTHRQRPSTAGGVTFISLEDESGTVNVVVWAKVWERHRFIARSSPALLVRGVYERSPEGVGNIIAATMTPLAAPAGVHSRDFR</sequence>
<keyword evidence="10 13" id="KW-0239">DNA-directed DNA polymerase</keyword>
<dbReference type="Gene3D" id="3.20.20.140">
    <property type="entry name" value="Metal-dependent hydrolases"/>
    <property type="match status" value="1"/>
</dbReference>
<comment type="similarity">
    <text evidence="2 13">Belongs to the DNA polymerase type-C family. DnaE2 subfamily.</text>
</comment>
<feature type="compositionally biased region" description="Low complexity" evidence="14">
    <location>
        <begin position="907"/>
        <end position="926"/>
    </location>
</feature>
<evidence type="ECO:0000259" key="15">
    <source>
        <dbReference type="SMART" id="SM00481"/>
    </source>
</evidence>
<dbReference type="GO" id="GO:0008408">
    <property type="term" value="F:3'-5' exonuclease activity"/>
    <property type="evidence" value="ECO:0007669"/>
    <property type="project" value="InterPro"/>
</dbReference>
<dbReference type="GO" id="GO:0003887">
    <property type="term" value="F:DNA-directed DNA polymerase activity"/>
    <property type="evidence" value="ECO:0007669"/>
    <property type="project" value="UniProtKB-UniRule"/>
</dbReference>
<dbReference type="InterPro" id="IPR003141">
    <property type="entry name" value="Pol/His_phosphatase_N"/>
</dbReference>
<dbReference type="SMART" id="SM00481">
    <property type="entry name" value="POLIIIAc"/>
    <property type="match status" value="1"/>
</dbReference>
<dbReference type="GO" id="GO:0003676">
    <property type="term" value="F:nucleic acid binding"/>
    <property type="evidence" value="ECO:0007669"/>
    <property type="project" value="InterPro"/>
</dbReference>
<evidence type="ECO:0000256" key="5">
    <source>
        <dbReference type="ARBA" id="ARBA00022490"/>
    </source>
</evidence>
<dbReference type="NCBIfam" id="TIGR00594">
    <property type="entry name" value="polc"/>
    <property type="match status" value="1"/>
</dbReference>
<evidence type="ECO:0000256" key="3">
    <source>
        <dbReference type="ARBA" id="ARBA00012417"/>
    </source>
</evidence>
<keyword evidence="5 13" id="KW-0963">Cytoplasm</keyword>
<name>A0A940PWI8_9MICO</name>
<keyword evidence="11 13" id="KW-0234">DNA repair</keyword>
<comment type="catalytic activity">
    <reaction evidence="12 13">
        <text>DNA(n) + a 2'-deoxyribonucleoside 5'-triphosphate = DNA(n+1) + diphosphate</text>
        <dbReference type="Rhea" id="RHEA:22508"/>
        <dbReference type="Rhea" id="RHEA-COMP:17339"/>
        <dbReference type="Rhea" id="RHEA-COMP:17340"/>
        <dbReference type="ChEBI" id="CHEBI:33019"/>
        <dbReference type="ChEBI" id="CHEBI:61560"/>
        <dbReference type="ChEBI" id="CHEBI:173112"/>
        <dbReference type="EC" id="2.7.7.7"/>
    </reaction>
</comment>
<dbReference type="AlphaFoldDB" id="A0A940PWI8"/>
<dbReference type="Pfam" id="PF02811">
    <property type="entry name" value="PHP"/>
    <property type="match status" value="1"/>
</dbReference>
<dbReference type="InterPro" id="IPR040982">
    <property type="entry name" value="DNA_pol3_finger"/>
</dbReference>
<organism evidence="16 17">
    <name type="scientific">Leucobacter exalbidus</name>
    <dbReference type="NCBI Taxonomy" id="662960"/>
    <lineage>
        <taxon>Bacteria</taxon>
        <taxon>Bacillati</taxon>
        <taxon>Actinomycetota</taxon>
        <taxon>Actinomycetes</taxon>
        <taxon>Micrococcales</taxon>
        <taxon>Microbacteriaceae</taxon>
        <taxon>Leucobacter</taxon>
    </lineage>
</organism>
<feature type="domain" description="Polymerase/histidinol phosphatase N-terminal" evidence="15">
    <location>
        <begin position="62"/>
        <end position="153"/>
    </location>
</feature>
<feature type="region of interest" description="Disordered" evidence="14">
    <location>
        <begin position="892"/>
        <end position="946"/>
    </location>
</feature>
<dbReference type="Pfam" id="PF14579">
    <property type="entry name" value="HHH_6"/>
    <property type="match status" value="1"/>
</dbReference>
<accession>A0A940PWI8</accession>
<dbReference type="InterPro" id="IPR011708">
    <property type="entry name" value="DNA_pol3_alpha_NTPase_dom"/>
</dbReference>
<dbReference type="GO" id="GO:0006260">
    <property type="term" value="P:DNA replication"/>
    <property type="evidence" value="ECO:0007669"/>
    <property type="project" value="UniProtKB-KW"/>
</dbReference>
<keyword evidence="6 13" id="KW-0808">Transferase</keyword>
<evidence type="ECO:0000256" key="12">
    <source>
        <dbReference type="ARBA" id="ARBA00049244"/>
    </source>
</evidence>
<dbReference type="Gene3D" id="2.40.50.140">
    <property type="entry name" value="Nucleic acid-binding proteins"/>
    <property type="match status" value="1"/>
</dbReference>
<keyword evidence="7 13" id="KW-0548">Nucleotidyltransferase</keyword>
<keyword evidence="17" id="KW-1185">Reference proteome</keyword>
<keyword evidence="8 13" id="KW-0235">DNA replication</keyword>
<evidence type="ECO:0000256" key="8">
    <source>
        <dbReference type="ARBA" id="ARBA00022705"/>
    </source>
</evidence>
<dbReference type="PANTHER" id="PTHR32294">
    <property type="entry name" value="DNA POLYMERASE III SUBUNIT ALPHA"/>
    <property type="match status" value="1"/>
</dbReference>
<gene>
    <name evidence="13" type="primary">dnaE2</name>
    <name evidence="16" type="ORF">JOF28_000728</name>
</gene>
<dbReference type="GO" id="GO:0005737">
    <property type="term" value="C:cytoplasm"/>
    <property type="evidence" value="ECO:0007669"/>
    <property type="project" value="UniProtKB-SubCell"/>
</dbReference>
<keyword evidence="9 13" id="KW-0227">DNA damage</keyword>
<feature type="region of interest" description="Disordered" evidence="14">
    <location>
        <begin position="1"/>
        <end position="58"/>
    </location>
</feature>